<dbReference type="AlphaFoldDB" id="A0ABD1JXK3"/>
<dbReference type="GO" id="GO:0005739">
    <property type="term" value="C:mitochondrion"/>
    <property type="evidence" value="ECO:0007669"/>
    <property type="project" value="UniProtKB-SubCell"/>
</dbReference>
<dbReference type="InterPro" id="IPR020103">
    <property type="entry name" value="PsdUridine_synth_cat_dom_sf"/>
</dbReference>
<evidence type="ECO:0000256" key="1">
    <source>
        <dbReference type="ARBA" id="ARBA00001166"/>
    </source>
</evidence>
<dbReference type="FunFam" id="3.30.2350.10:FF:000015">
    <property type="entry name" value="Mitochondrial RNA pseudouridine synthase RPUSD4"/>
    <property type="match status" value="1"/>
</dbReference>
<feature type="domain" description="Pseudouridine synthase RsuA/RluA-like" evidence="12">
    <location>
        <begin position="135"/>
        <end position="308"/>
    </location>
</feature>
<dbReference type="PANTHER" id="PTHR21600:SF83">
    <property type="entry name" value="PSEUDOURIDYLATE SYNTHASE RPUSD4, MITOCHONDRIAL"/>
    <property type="match status" value="1"/>
</dbReference>
<keyword evidence="14" id="KW-1185">Reference proteome</keyword>
<dbReference type="Proteomes" id="UP001591681">
    <property type="component" value="Unassembled WGS sequence"/>
</dbReference>
<dbReference type="EMBL" id="JBHFQA010000011">
    <property type="protein sequence ID" value="KAL2091589.1"/>
    <property type="molecule type" value="Genomic_DNA"/>
</dbReference>
<dbReference type="InterPro" id="IPR006145">
    <property type="entry name" value="PsdUridine_synth_RsuA/RluA"/>
</dbReference>
<evidence type="ECO:0000256" key="8">
    <source>
        <dbReference type="ARBA" id="ARBA00036943"/>
    </source>
</evidence>
<evidence type="ECO:0000256" key="2">
    <source>
        <dbReference type="ARBA" id="ARBA00001896"/>
    </source>
</evidence>
<feature type="region of interest" description="Disordered" evidence="11">
    <location>
        <begin position="70"/>
        <end position="96"/>
    </location>
</feature>
<dbReference type="GO" id="GO:0009982">
    <property type="term" value="F:pseudouridine synthase activity"/>
    <property type="evidence" value="ECO:0007669"/>
    <property type="project" value="UniProtKB-ARBA"/>
</dbReference>
<gene>
    <name evidence="13" type="ORF">ACEWY4_013852</name>
</gene>
<evidence type="ECO:0000259" key="12">
    <source>
        <dbReference type="Pfam" id="PF00849"/>
    </source>
</evidence>
<comment type="similarity">
    <text evidence="4">Belongs to the pseudouridine synthase RluA family.</text>
</comment>
<keyword evidence="6" id="KW-0496">Mitochondrion</keyword>
<evidence type="ECO:0000256" key="5">
    <source>
        <dbReference type="ARBA" id="ARBA00022946"/>
    </source>
</evidence>
<keyword evidence="5" id="KW-0809">Transit peptide</keyword>
<comment type="caution">
    <text evidence="13">The sequence shown here is derived from an EMBL/GenBank/DDBJ whole genome shotgun (WGS) entry which is preliminary data.</text>
</comment>
<comment type="catalytic activity">
    <reaction evidence="1">
        <text>a uridine in mRNA = a pseudouridine in mRNA</text>
        <dbReference type="Rhea" id="RHEA:56644"/>
        <dbReference type="Rhea" id="RHEA-COMP:14658"/>
        <dbReference type="Rhea" id="RHEA-COMP:14659"/>
        <dbReference type="ChEBI" id="CHEBI:65314"/>
        <dbReference type="ChEBI" id="CHEBI:65315"/>
    </reaction>
</comment>
<dbReference type="Gene3D" id="3.30.2350.10">
    <property type="entry name" value="Pseudouridine synthase"/>
    <property type="match status" value="1"/>
</dbReference>
<dbReference type="Pfam" id="PF00849">
    <property type="entry name" value="PseudoU_synth_2"/>
    <property type="match status" value="1"/>
</dbReference>
<organism evidence="13 14">
    <name type="scientific">Coilia grayii</name>
    <name type="common">Gray's grenadier anchovy</name>
    <dbReference type="NCBI Taxonomy" id="363190"/>
    <lineage>
        <taxon>Eukaryota</taxon>
        <taxon>Metazoa</taxon>
        <taxon>Chordata</taxon>
        <taxon>Craniata</taxon>
        <taxon>Vertebrata</taxon>
        <taxon>Euteleostomi</taxon>
        <taxon>Actinopterygii</taxon>
        <taxon>Neopterygii</taxon>
        <taxon>Teleostei</taxon>
        <taxon>Clupei</taxon>
        <taxon>Clupeiformes</taxon>
        <taxon>Clupeoidei</taxon>
        <taxon>Engraulidae</taxon>
        <taxon>Coilinae</taxon>
        <taxon>Coilia</taxon>
    </lineage>
</organism>
<evidence type="ECO:0000256" key="3">
    <source>
        <dbReference type="ARBA" id="ARBA00004173"/>
    </source>
</evidence>
<keyword evidence="7" id="KW-0413">Isomerase</keyword>
<comment type="subcellular location">
    <subcellularLocation>
        <location evidence="3">Mitochondrion</location>
    </subcellularLocation>
</comment>
<comment type="catalytic activity">
    <reaction evidence="2">
        <text>uridine in 5S rRNA = pseudouridine in 5S rRNA</text>
        <dbReference type="Rhea" id="RHEA:47036"/>
        <dbReference type="Rhea" id="RHEA-COMP:11730"/>
        <dbReference type="Rhea" id="RHEA-COMP:11731"/>
        <dbReference type="ChEBI" id="CHEBI:65314"/>
        <dbReference type="ChEBI" id="CHEBI:65315"/>
    </reaction>
</comment>
<evidence type="ECO:0000256" key="9">
    <source>
        <dbReference type="ARBA" id="ARBA00039953"/>
    </source>
</evidence>
<sequence>MHTSRLFMKSGIGKTCIHVLMTWQSCRERSLAALQIQVTRTLISAPGQQTGGGVSENKRGLKAIDIAQRERESKGEPRGLKGKTVNKGNLKETLPVSPLQRRVSELKQFSQHLQNVHPNVLAKILHKSIVFKNQDVVAINKPYGVPVHDTENASSSIASVLPVLVKMLHGIRTERRLHVCHKLDKNTTGILLLGQTEDATDHIHTLFKALQVERKYWVVVVGVPVPSEGVVDIPVVEKEVTGAQPHFKMGLSPLFRTSDGGEGVTRVRANRHARSAVTQYRVLDSSHGCSLVELQPITDVKDQLRVHMGLALGCPILGDHKYAHWEKLAPQQLPKGVLRQLGLEQSKARHLPLHLHHRQLTVPGFKGHSDLTASCWLPKFFTSSVQKLLISLPEKPANEK</sequence>
<name>A0ABD1JXK3_9TELE</name>
<reference evidence="13 14" key="1">
    <citation type="submission" date="2024-09" db="EMBL/GenBank/DDBJ databases">
        <title>A chromosome-level genome assembly of Gray's grenadier anchovy, Coilia grayii.</title>
        <authorList>
            <person name="Fu Z."/>
        </authorList>
    </citation>
    <scope>NUCLEOTIDE SEQUENCE [LARGE SCALE GENOMIC DNA]</scope>
    <source>
        <strain evidence="13">G4</strain>
        <tissue evidence="13">Muscle</tissue>
    </source>
</reference>
<evidence type="ECO:0000313" key="13">
    <source>
        <dbReference type="EMBL" id="KAL2091589.1"/>
    </source>
</evidence>
<evidence type="ECO:0000256" key="7">
    <source>
        <dbReference type="ARBA" id="ARBA00023235"/>
    </source>
</evidence>
<proteinExistence type="inferred from homology"/>
<dbReference type="CDD" id="cd02869">
    <property type="entry name" value="PseudoU_synth_RluA_like"/>
    <property type="match status" value="1"/>
</dbReference>
<dbReference type="InterPro" id="IPR050188">
    <property type="entry name" value="RluA_PseudoU_synthase"/>
</dbReference>
<comment type="catalytic activity">
    <reaction evidence="8">
        <text>a uridine in tRNA = a pseudouridine in tRNA</text>
        <dbReference type="Rhea" id="RHEA:54572"/>
        <dbReference type="Rhea" id="RHEA-COMP:13339"/>
        <dbReference type="Rhea" id="RHEA-COMP:13934"/>
        <dbReference type="ChEBI" id="CHEBI:65314"/>
        <dbReference type="ChEBI" id="CHEBI:65315"/>
    </reaction>
</comment>
<accession>A0ABD1JXK3</accession>
<feature type="compositionally biased region" description="Basic and acidic residues" evidence="11">
    <location>
        <begin position="70"/>
        <end position="79"/>
    </location>
</feature>
<dbReference type="PROSITE" id="PS51257">
    <property type="entry name" value="PROKAR_LIPOPROTEIN"/>
    <property type="match status" value="1"/>
</dbReference>
<dbReference type="PANTHER" id="PTHR21600">
    <property type="entry name" value="MITOCHONDRIAL RNA PSEUDOURIDINE SYNTHASE"/>
    <property type="match status" value="1"/>
</dbReference>
<evidence type="ECO:0000256" key="6">
    <source>
        <dbReference type="ARBA" id="ARBA00023128"/>
    </source>
</evidence>
<evidence type="ECO:0000256" key="11">
    <source>
        <dbReference type="SAM" id="MobiDB-lite"/>
    </source>
</evidence>
<evidence type="ECO:0000256" key="10">
    <source>
        <dbReference type="ARBA" id="ARBA00041563"/>
    </source>
</evidence>
<dbReference type="SUPFAM" id="SSF55120">
    <property type="entry name" value="Pseudouridine synthase"/>
    <property type="match status" value="1"/>
</dbReference>
<evidence type="ECO:0000313" key="14">
    <source>
        <dbReference type="Proteomes" id="UP001591681"/>
    </source>
</evidence>
<protein>
    <recommendedName>
        <fullName evidence="9">Pseudouridylate synthase RPUSD4, mitochondrial</fullName>
    </recommendedName>
    <alternativeName>
        <fullName evidence="10">RNA pseudouridylate synthase domain-containing protein 4</fullName>
    </alternativeName>
</protein>
<evidence type="ECO:0000256" key="4">
    <source>
        <dbReference type="ARBA" id="ARBA00010876"/>
    </source>
</evidence>